<dbReference type="OrthoDB" id="1844152at2759"/>
<name>A0A397V161_9GLOM</name>
<accession>A0A397V161</accession>
<organism evidence="1 2">
    <name type="scientific">Gigaspora rosea</name>
    <dbReference type="NCBI Taxonomy" id="44941"/>
    <lineage>
        <taxon>Eukaryota</taxon>
        <taxon>Fungi</taxon>
        <taxon>Fungi incertae sedis</taxon>
        <taxon>Mucoromycota</taxon>
        <taxon>Glomeromycotina</taxon>
        <taxon>Glomeromycetes</taxon>
        <taxon>Diversisporales</taxon>
        <taxon>Gigasporaceae</taxon>
        <taxon>Gigaspora</taxon>
    </lineage>
</organism>
<protein>
    <submittedName>
        <fullName evidence="1">Uncharacterized protein</fullName>
    </submittedName>
</protein>
<reference evidence="1 2" key="1">
    <citation type="submission" date="2018-06" db="EMBL/GenBank/DDBJ databases">
        <title>Comparative genomics reveals the genomic features of Rhizophagus irregularis, R. cerebriforme, R. diaphanum and Gigaspora rosea, and their symbiotic lifestyle signature.</title>
        <authorList>
            <person name="Morin E."/>
            <person name="San Clemente H."/>
            <person name="Chen E.C.H."/>
            <person name="De La Providencia I."/>
            <person name="Hainaut M."/>
            <person name="Kuo A."/>
            <person name="Kohler A."/>
            <person name="Murat C."/>
            <person name="Tang N."/>
            <person name="Roy S."/>
            <person name="Loubradou J."/>
            <person name="Henrissat B."/>
            <person name="Grigoriev I.V."/>
            <person name="Corradi N."/>
            <person name="Roux C."/>
            <person name="Martin F.M."/>
        </authorList>
    </citation>
    <scope>NUCLEOTIDE SEQUENCE [LARGE SCALE GENOMIC DNA]</scope>
    <source>
        <strain evidence="1 2">DAOM 194757</strain>
    </source>
</reference>
<gene>
    <name evidence="1" type="ORF">C2G38_2194164</name>
</gene>
<evidence type="ECO:0000313" key="1">
    <source>
        <dbReference type="EMBL" id="RIB14749.1"/>
    </source>
</evidence>
<proteinExistence type="predicted"/>
<keyword evidence="2" id="KW-1185">Reference proteome</keyword>
<comment type="caution">
    <text evidence="1">The sequence shown here is derived from an EMBL/GenBank/DDBJ whole genome shotgun (WGS) entry which is preliminary data.</text>
</comment>
<dbReference type="AlphaFoldDB" id="A0A397V161"/>
<evidence type="ECO:0000313" key="2">
    <source>
        <dbReference type="Proteomes" id="UP000266673"/>
    </source>
</evidence>
<sequence length="113" mass="13368">MEMNIQRCVTRMIKLNSFVKESLRFITPIVGRIASINFCDTNNDEELQGQNPTEFHAYHYLECNSPATKLECNFFIIWRTNNEEIEPKRRYLGPFPLPVKVDLVFENRKEIVN</sequence>
<dbReference type="Proteomes" id="UP000266673">
    <property type="component" value="Unassembled WGS sequence"/>
</dbReference>
<dbReference type="EMBL" id="QKWP01000799">
    <property type="protein sequence ID" value="RIB14749.1"/>
    <property type="molecule type" value="Genomic_DNA"/>
</dbReference>